<dbReference type="RefSeq" id="WP_184930496.1">
    <property type="nucleotide sequence ID" value="NZ_JACHJY010000002.1"/>
</dbReference>
<proteinExistence type="predicted"/>
<dbReference type="Gene3D" id="1.25.10.10">
    <property type="entry name" value="Leucine-rich Repeat Variant"/>
    <property type="match status" value="1"/>
</dbReference>
<dbReference type="InterPro" id="IPR016024">
    <property type="entry name" value="ARM-type_fold"/>
</dbReference>
<dbReference type="Proteomes" id="UP000582643">
    <property type="component" value="Unassembled WGS sequence"/>
</dbReference>
<dbReference type="Pfam" id="PF13646">
    <property type="entry name" value="HEAT_2"/>
    <property type="match status" value="1"/>
</dbReference>
<sequence>MADEVTSPRDSGPSAGDGLFAAFGERVDRQLTTDAARPSPAGCRGLFGELARSGTVMEAVHRLLRRAVEAGPRHRVAGFDGGSFVLARGSGWSLTLRATVPSLPENLLVTSAADYMLAVPSGARDGGSMECFGRPAGNRPDLLDPAARLTPRGRHLLRPGQVFTLSADSQVARLTAGDTGLVHLVFAADPHLSYRFVYDRATLGPVRMISADGTASRLTYAVRLLAACRRPSSLPVLRSLAGHPSHEVRWEAIRAVHHVDPEACRQLLQVAAHDPHPEVRQAAVQALVPESQASR</sequence>
<dbReference type="SUPFAM" id="SSF48371">
    <property type="entry name" value="ARM repeat"/>
    <property type="match status" value="1"/>
</dbReference>
<reference evidence="1 2" key="1">
    <citation type="submission" date="2020-08" db="EMBL/GenBank/DDBJ databases">
        <title>Genomic Encyclopedia of Type Strains, Phase III (KMG-III): the genomes of soil and plant-associated and newly described type strains.</title>
        <authorList>
            <person name="Whitman W."/>
        </authorList>
    </citation>
    <scope>NUCLEOTIDE SEQUENCE [LARGE SCALE GENOMIC DNA]</scope>
    <source>
        <strain evidence="1 2">SFB5A</strain>
    </source>
</reference>
<gene>
    <name evidence="1" type="ORF">GGE06_001879</name>
</gene>
<dbReference type="AlphaFoldDB" id="A0A7W7XB29"/>
<accession>A0A7W7XB29</accession>
<organism evidence="1 2">
    <name type="scientific">Streptomyces nymphaeiformis</name>
    <dbReference type="NCBI Taxonomy" id="2663842"/>
    <lineage>
        <taxon>Bacteria</taxon>
        <taxon>Bacillati</taxon>
        <taxon>Actinomycetota</taxon>
        <taxon>Actinomycetes</taxon>
        <taxon>Kitasatosporales</taxon>
        <taxon>Streptomycetaceae</taxon>
        <taxon>Streptomyces</taxon>
    </lineage>
</organism>
<name>A0A7W7XB29_9ACTN</name>
<dbReference type="InterPro" id="IPR011989">
    <property type="entry name" value="ARM-like"/>
</dbReference>
<keyword evidence="2" id="KW-1185">Reference proteome</keyword>
<comment type="caution">
    <text evidence="1">The sequence shown here is derived from an EMBL/GenBank/DDBJ whole genome shotgun (WGS) entry which is preliminary data.</text>
</comment>
<protein>
    <recommendedName>
        <fullName evidence="3">HEAT repeat domain-containing protein</fullName>
    </recommendedName>
</protein>
<evidence type="ECO:0000313" key="2">
    <source>
        <dbReference type="Proteomes" id="UP000582643"/>
    </source>
</evidence>
<evidence type="ECO:0000313" key="1">
    <source>
        <dbReference type="EMBL" id="MBB4980971.1"/>
    </source>
</evidence>
<dbReference type="EMBL" id="JACHJY010000002">
    <property type="protein sequence ID" value="MBB4980971.1"/>
    <property type="molecule type" value="Genomic_DNA"/>
</dbReference>
<evidence type="ECO:0008006" key="3">
    <source>
        <dbReference type="Google" id="ProtNLM"/>
    </source>
</evidence>